<feature type="domain" description="Response regulatory" evidence="8">
    <location>
        <begin position="8"/>
        <end position="124"/>
    </location>
</feature>
<dbReference type="SMART" id="SM00267">
    <property type="entry name" value="GGDEF"/>
    <property type="match status" value="1"/>
</dbReference>
<dbReference type="PANTHER" id="PTHR48111">
    <property type="entry name" value="REGULATOR OF RPOS"/>
    <property type="match status" value="1"/>
</dbReference>
<dbReference type="Pfam" id="PF00072">
    <property type="entry name" value="Response_reg"/>
    <property type="match status" value="1"/>
</dbReference>
<dbReference type="SUPFAM" id="SSF55073">
    <property type="entry name" value="Nucleotide cyclase"/>
    <property type="match status" value="1"/>
</dbReference>
<dbReference type="CDD" id="cd00156">
    <property type="entry name" value="REC"/>
    <property type="match status" value="1"/>
</dbReference>
<dbReference type="InterPro" id="IPR000160">
    <property type="entry name" value="GGDEF_dom"/>
</dbReference>
<dbReference type="PANTHER" id="PTHR48111:SF1">
    <property type="entry name" value="TWO-COMPONENT RESPONSE REGULATOR ORR33"/>
    <property type="match status" value="1"/>
</dbReference>
<evidence type="ECO:0000256" key="1">
    <source>
        <dbReference type="ARBA" id="ARBA00022553"/>
    </source>
</evidence>
<evidence type="ECO:0000256" key="3">
    <source>
        <dbReference type="ARBA" id="ARBA00023015"/>
    </source>
</evidence>
<evidence type="ECO:0000256" key="4">
    <source>
        <dbReference type="ARBA" id="ARBA00023125"/>
    </source>
</evidence>
<evidence type="ECO:0000313" key="10">
    <source>
        <dbReference type="Proteomes" id="UP001161405"/>
    </source>
</evidence>
<dbReference type="RefSeq" id="WP_284360964.1">
    <property type="nucleotide sequence ID" value="NZ_BSNI01000001.1"/>
</dbReference>
<dbReference type="Gene3D" id="3.40.50.2300">
    <property type="match status" value="1"/>
</dbReference>
<dbReference type="Gene3D" id="3.30.70.270">
    <property type="match status" value="1"/>
</dbReference>
<name>A0ABQ5UKS0_9HYPH</name>
<dbReference type="SMART" id="SM00448">
    <property type="entry name" value="REC"/>
    <property type="match status" value="1"/>
</dbReference>
<dbReference type="EMBL" id="BSNI01000001">
    <property type="protein sequence ID" value="GLQ15868.1"/>
    <property type="molecule type" value="Genomic_DNA"/>
</dbReference>
<accession>A0ABQ5UKS0</accession>
<reference evidence="9" key="1">
    <citation type="journal article" date="2014" name="Int. J. Syst. Evol. Microbiol.">
        <title>Complete genome of a new Firmicutes species belonging to the dominant human colonic microbiota ('Ruminococcus bicirculans') reveals two chromosomes and a selective capacity to utilize plant glucans.</title>
        <authorList>
            <consortium name="NISC Comparative Sequencing Program"/>
            <person name="Wegmann U."/>
            <person name="Louis P."/>
            <person name="Goesmann A."/>
            <person name="Henrissat B."/>
            <person name="Duncan S.H."/>
            <person name="Flint H.J."/>
        </authorList>
    </citation>
    <scope>NUCLEOTIDE SEQUENCE</scope>
    <source>
        <strain evidence="9">NBRC 107169</strain>
    </source>
</reference>
<dbReference type="Proteomes" id="UP001161405">
    <property type="component" value="Unassembled WGS sequence"/>
</dbReference>
<evidence type="ECO:0000259" key="8">
    <source>
        <dbReference type="PROSITE" id="PS50110"/>
    </source>
</evidence>
<feature type="modified residue" description="4-aspartylphosphate" evidence="6">
    <location>
        <position position="58"/>
    </location>
</feature>
<dbReference type="InterPro" id="IPR043128">
    <property type="entry name" value="Rev_trsase/Diguanyl_cyclase"/>
</dbReference>
<protein>
    <recommendedName>
        <fullName evidence="8">Response regulatory domain-containing protein</fullName>
    </recommendedName>
</protein>
<gene>
    <name evidence="9" type="ORF">GCM10007879_01170</name>
</gene>
<dbReference type="Pfam" id="PF00990">
    <property type="entry name" value="GGDEF"/>
    <property type="match status" value="1"/>
</dbReference>
<feature type="compositionally biased region" description="Basic and acidic residues" evidence="7">
    <location>
        <begin position="311"/>
        <end position="340"/>
    </location>
</feature>
<reference evidence="9" key="2">
    <citation type="submission" date="2023-01" db="EMBL/GenBank/DDBJ databases">
        <title>Draft genome sequence of Maritalea porphyrae strain NBRC 107169.</title>
        <authorList>
            <person name="Sun Q."/>
            <person name="Mori K."/>
        </authorList>
    </citation>
    <scope>NUCLEOTIDE SEQUENCE</scope>
    <source>
        <strain evidence="9">NBRC 107169</strain>
    </source>
</reference>
<dbReference type="InterPro" id="IPR029787">
    <property type="entry name" value="Nucleotide_cyclase"/>
</dbReference>
<dbReference type="InterPro" id="IPR001789">
    <property type="entry name" value="Sig_transdc_resp-reg_receiver"/>
</dbReference>
<proteinExistence type="predicted"/>
<keyword evidence="2" id="KW-0902">Two-component regulatory system</keyword>
<sequence length="419" mass="46691">MTNTDGTRVAIVDDDPIFAEHISSLLRQHAGMNAVTASNGSQLFKRLDETDVECIVLDYELQGETGLSLGHAIRNKFENPPPIVMLTGAGSERTAAKAFRMGFADYVPKRNLHAEELVWAIKTAITSQREEIAAHSETERLRAQQRVDSLTGLASASFVTARLHELAANHNGEGFSLLAITMRQLDEYRIEFGHKIGEKIFRDFASRISNANLHGGYLGHLDAHKLVCVIEHVCDDMLLKEIERELRIAGTANIDVNGIVTSLAPAFGRAHFMLHGGTVEETISHALDAAQQDEATPQQIDDMPNAGARQPETHRPENDRRGDGAQDHQGEDRRGSQRRVEQRFRVLKRGKITVNGLHSTIDCLVRNISQSGVRIQVDGYFAPPVRFQLEIVGDGRRRWVEKRWQTGNDIGLQYVEEEA</sequence>
<evidence type="ECO:0000256" key="6">
    <source>
        <dbReference type="PROSITE-ProRule" id="PRU00169"/>
    </source>
</evidence>
<dbReference type="SUPFAM" id="SSF52172">
    <property type="entry name" value="CheY-like"/>
    <property type="match status" value="1"/>
</dbReference>
<dbReference type="PROSITE" id="PS50110">
    <property type="entry name" value="RESPONSE_REGULATORY"/>
    <property type="match status" value="1"/>
</dbReference>
<keyword evidence="5" id="KW-0804">Transcription</keyword>
<comment type="caution">
    <text evidence="9">The sequence shown here is derived from an EMBL/GenBank/DDBJ whole genome shotgun (WGS) entry which is preliminary data.</text>
</comment>
<keyword evidence="1 6" id="KW-0597">Phosphoprotein</keyword>
<organism evidence="9 10">
    <name type="scientific">Maritalea porphyrae</name>
    <dbReference type="NCBI Taxonomy" id="880732"/>
    <lineage>
        <taxon>Bacteria</taxon>
        <taxon>Pseudomonadati</taxon>
        <taxon>Pseudomonadota</taxon>
        <taxon>Alphaproteobacteria</taxon>
        <taxon>Hyphomicrobiales</taxon>
        <taxon>Devosiaceae</taxon>
        <taxon>Maritalea</taxon>
    </lineage>
</organism>
<evidence type="ECO:0000256" key="7">
    <source>
        <dbReference type="SAM" id="MobiDB-lite"/>
    </source>
</evidence>
<keyword evidence="10" id="KW-1185">Reference proteome</keyword>
<keyword evidence="4" id="KW-0238">DNA-binding</keyword>
<dbReference type="InterPro" id="IPR011006">
    <property type="entry name" value="CheY-like_superfamily"/>
</dbReference>
<evidence type="ECO:0000313" key="9">
    <source>
        <dbReference type="EMBL" id="GLQ15868.1"/>
    </source>
</evidence>
<evidence type="ECO:0000256" key="2">
    <source>
        <dbReference type="ARBA" id="ARBA00023012"/>
    </source>
</evidence>
<evidence type="ECO:0000256" key="5">
    <source>
        <dbReference type="ARBA" id="ARBA00023163"/>
    </source>
</evidence>
<feature type="region of interest" description="Disordered" evidence="7">
    <location>
        <begin position="294"/>
        <end position="340"/>
    </location>
</feature>
<dbReference type="InterPro" id="IPR039420">
    <property type="entry name" value="WalR-like"/>
</dbReference>
<keyword evidence="3" id="KW-0805">Transcription regulation</keyword>